<keyword evidence="3" id="KW-1185">Reference proteome</keyword>
<accession>A0A0D2LX30</accession>
<keyword evidence="1" id="KW-1133">Transmembrane helix</keyword>
<gene>
    <name evidence="2" type="ORF">HYPSUDRAFT_367128</name>
</gene>
<proteinExistence type="predicted"/>
<dbReference type="AlphaFoldDB" id="A0A0D2LX30"/>
<protein>
    <submittedName>
        <fullName evidence="2">Uncharacterized protein</fullName>
    </submittedName>
</protein>
<evidence type="ECO:0000313" key="2">
    <source>
        <dbReference type="EMBL" id="KJA15433.1"/>
    </source>
</evidence>
<keyword evidence="1" id="KW-0472">Membrane</keyword>
<sequence length="144" mass="16456">MANHKLQEEEWTCYLLLNHFYAVLFLLGSPVLIPRPVGGRSRRAKLPPVPPEQSPSAPLRITAIVNSMSTGISTFLCVIVIWHENYPFMNSHFIKGSQFFIKAFSQEHKSLQSVIRAHVHQRAHEGIQKSDEDYYTYSEMLGSL</sequence>
<dbReference type="EMBL" id="KN817644">
    <property type="protein sequence ID" value="KJA15433.1"/>
    <property type="molecule type" value="Genomic_DNA"/>
</dbReference>
<organism evidence="2 3">
    <name type="scientific">Hypholoma sublateritium (strain FD-334 SS-4)</name>
    <dbReference type="NCBI Taxonomy" id="945553"/>
    <lineage>
        <taxon>Eukaryota</taxon>
        <taxon>Fungi</taxon>
        <taxon>Dikarya</taxon>
        <taxon>Basidiomycota</taxon>
        <taxon>Agaricomycotina</taxon>
        <taxon>Agaricomycetes</taxon>
        <taxon>Agaricomycetidae</taxon>
        <taxon>Agaricales</taxon>
        <taxon>Agaricineae</taxon>
        <taxon>Strophariaceae</taxon>
        <taxon>Hypholoma</taxon>
    </lineage>
</organism>
<dbReference type="Proteomes" id="UP000054270">
    <property type="component" value="Unassembled WGS sequence"/>
</dbReference>
<evidence type="ECO:0000313" key="3">
    <source>
        <dbReference type="Proteomes" id="UP000054270"/>
    </source>
</evidence>
<keyword evidence="1" id="KW-0812">Transmembrane</keyword>
<evidence type="ECO:0000256" key="1">
    <source>
        <dbReference type="SAM" id="Phobius"/>
    </source>
</evidence>
<feature type="transmembrane region" description="Helical" evidence="1">
    <location>
        <begin position="61"/>
        <end position="82"/>
    </location>
</feature>
<reference evidence="3" key="1">
    <citation type="submission" date="2014-04" db="EMBL/GenBank/DDBJ databases">
        <title>Evolutionary Origins and Diversification of the Mycorrhizal Mutualists.</title>
        <authorList>
            <consortium name="DOE Joint Genome Institute"/>
            <consortium name="Mycorrhizal Genomics Consortium"/>
            <person name="Kohler A."/>
            <person name="Kuo A."/>
            <person name="Nagy L.G."/>
            <person name="Floudas D."/>
            <person name="Copeland A."/>
            <person name="Barry K.W."/>
            <person name="Cichocki N."/>
            <person name="Veneault-Fourrey C."/>
            <person name="LaButti K."/>
            <person name="Lindquist E.A."/>
            <person name="Lipzen A."/>
            <person name="Lundell T."/>
            <person name="Morin E."/>
            <person name="Murat C."/>
            <person name="Riley R."/>
            <person name="Ohm R."/>
            <person name="Sun H."/>
            <person name="Tunlid A."/>
            <person name="Henrissat B."/>
            <person name="Grigoriev I.V."/>
            <person name="Hibbett D.S."/>
            <person name="Martin F."/>
        </authorList>
    </citation>
    <scope>NUCLEOTIDE SEQUENCE [LARGE SCALE GENOMIC DNA]</scope>
    <source>
        <strain evidence="3">FD-334 SS-4</strain>
    </source>
</reference>
<feature type="transmembrane region" description="Helical" evidence="1">
    <location>
        <begin position="12"/>
        <end position="33"/>
    </location>
</feature>
<name>A0A0D2LX30_HYPSF</name>